<evidence type="ECO:0000313" key="3">
    <source>
        <dbReference type="Proteomes" id="UP000626026"/>
    </source>
</evidence>
<dbReference type="RefSeq" id="WP_187786026.1">
    <property type="nucleotide sequence ID" value="NZ_JACTVA010000041.1"/>
</dbReference>
<dbReference type="EMBL" id="JACTVA010000041">
    <property type="protein sequence ID" value="MBC9208876.1"/>
    <property type="molecule type" value="Genomic_DNA"/>
</dbReference>
<reference evidence="2 3" key="1">
    <citation type="journal article" date="2013" name="Int. J. Syst. Evol. Microbiol.">
        <title>Roseomonas aerophila sp. nov., isolated from air.</title>
        <authorList>
            <person name="Kim S.J."/>
            <person name="Weon H.Y."/>
            <person name="Ahn J.H."/>
            <person name="Hong S.B."/>
            <person name="Seok S.J."/>
            <person name="Whang K.S."/>
            <person name="Kwon S.W."/>
        </authorList>
    </citation>
    <scope>NUCLEOTIDE SEQUENCE [LARGE SCALE GENOMIC DNA]</scope>
    <source>
        <strain evidence="2 3">NBRC 108923</strain>
    </source>
</reference>
<evidence type="ECO:0000313" key="2">
    <source>
        <dbReference type="EMBL" id="MBC9208876.1"/>
    </source>
</evidence>
<proteinExistence type="predicted"/>
<gene>
    <name evidence="2" type="ORF">IBL26_18665</name>
</gene>
<accession>A0ABR7RRA1</accession>
<comment type="caution">
    <text evidence="2">The sequence shown here is derived from an EMBL/GenBank/DDBJ whole genome shotgun (WGS) entry which is preliminary data.</text>
</comment>
<dbReference type="InterPro" id="IPR009826">
    <property type="entry name" value="DNA_circ_N"/>
</dbReference>
<dbReference type="Proteomes" id="UP000626026">
    <property type="component" value="Unassembled WGS sequence"/>
</dbReference>
<organism evidence="2 3">
    <name type="scientific">Teichococcus aerophilus</name>
    <dbReference type="NCBI Taxonomy" id="1224513"/>
    <lineage>
        <taxon>Bacteria</taxon>
        <taxon>Pseudomonadati</taxon>
        <taxon>Pseudomonadota</taxon>
        <taxon>Alphaproteobacteria</taxon>
        <taxon>Acetobacterales</taxon>
        <taxon>Roseomonadaceae</taxon>
        <taxon>Roseomonas</taxon>
    </lineage>
</organism>
<protein>
    <submittedName>
        <fullName evidence="2">DNA circularization N-terminal domain-containing protein</fullName>
    </submittedName>
</protein>
<name>A0ABR7RRA1_9PROT</name>
<dbReference type="Pfam" id="PF07157">
    <property type="entry name" value="DNA_circ_N"/>
    <property type="match status" value="1"/>
</dbReference>
<evidence type="ECO:0000259" key="1">
    <source>
        <dbReference type="Pfam" id="PF07157"/>
    </source>
</evidence>
<keyword evidence="3" id="KW-1185">Reference proteome</keyword>
<sequence length="253" mass="26875">MAWRDDLRPASWRGIDFGVLTADGRFGRRTVVHEYAYRDAVWVEDLGRGPRRLQLLGFLVGDDVAAQQEAMIEAAEQDGAGELVHPQLGLLRVTLIEFGTSARHDLGRVVELHMLFIEAGERLFPAAGLATGDLLRQAADAAGGASGDSFLTSLADTASGGLNAVRQAQSTLRGWTSTASRLVGDATNTLNAVGALVPGVGNRWSRYLTGARSPLARLGSANATVASQLSRLSRARASVTQGAQDVQDLAERL</sequence>
<feature type="domain" description="DNA circulation N-terminal" evidence="1">
    <location>
        <begin position="7"/>
        <end position="93"/>
    </location>
</feature>